<dbReference type="EMBL" id="JPGY02000001">
    <property type="protein sequence ID" value="KRU13921.1"/>
    <property type="molecule type" value="Genomic_DNA"/>
</dbReference>
<dbReference type="KEGG" id="cpae:CPAST_c40370"/>
<evidence type="ECO:0000313" key="3">
    <source>
        <dbReference type="Proteomes" id="UP000028042"/>
    </source>
</evidence>
<keyword evidence="4" id="KW-1185">Reference proteome</keyword>
<dbReference type="AlphaFoldDB" id="A0A0H3J834"/>
<reference evidence="1 4" key="1">
    <citation type="journal article" date="2015" name="Genome Announc.">
        <title>Complete Genome Sequence of the Nitrogen-Fixing and Solvent-Producing Clostridium pasteurianum DSM 525.</title>
        <authorList>
            <person name="Poehlein A."/>
            <person name="Grosse-Honebrink A."/>
            <person name="Zhang Y."/>
            <person name="Minton N.P."/>
            <person name="Daniel R."/>
        </authorList>
    </citation>
    <scope>NUCLEOTIDE SEQUENCE [LARGE SCALE GENOMIC DNA]</scope>
    <source>
        <strain evidence="1">DSM 525</strain>
        <strain evidence="4">DSM 525 / ATCC 6013</strain>
    </source>
</reference>
<dbReference type="Proteomes" id="UP000030905">
    <property type="component" value="Chromosome"/>
</dbReference>
<reference evidence="2 3" key="3">
    <citation type="journal article" name="Genome Announc.">
        <title>Improved Draft Genome Sequence of Clostridium pasteurianum Strain ATCC 6013 (DSM 525) Using a Hybrid Next-Generation Sequencing Approach.</title>
        <authorList>
            <person name="Pyne M.E."/>
            <person name="Utturkar S."/>
            <person name="Brown S.D."/>
            <person name="Moo-Young M."/>
            <person name="Chung D.A."/>
            <person name="Chou C.P."/>
        </authorList>
    </citation>
    <scope>NUCLEOTIDE SEQUENCE [LARGE SCALE GENOMIC DNA]</scope>
    <source>
        <strain evidence="2 3">ATCC 6013</strain>
    </source>
</reference>
<gene>
    <name evidence="1" type="ORF">CLPA_c40370</name>
    <name evidence="2" type="ORF">CP6013_03177</name>
</gene>
<accession>A0A0H3J834</accession>
<name>A0A0H3J834_CLOPA</name>
<reference evidence="2" key="2">
    <citation type="submission" date="2015-10" db="EMBL/GenBank/DDBJ databases">
        <title>Improved Draft Genome Sequence of Clostridium pasteurianum Strain ATCC 6013 (DSM 525) Using a Hybrid Next-Generation Sequencing Approach.</title>
        <authorList>
            <person name="Pyne M.E."/>
            <person name="Utturkar S.M."/>
            <person name="Brown S.D."/>
            <person name="Moo-Young M."/>
            <person name="Chung D.A."/>
            <person name="Chou P.C."/>
        </authorList>
    </citation>
    <scope>NUCLEOTIDE SEQUENCE</scope>
    <source>
        <strain evidence="2">ATCC 6013</strain>
    </source>
</reference>
<protein>
    <submittedName>
        <fullName evidence="1">Uncharacterized protein</fullName>
    </submittedName>
</protein>
<dbReference type="GeneID" id="93076111"/>
<proteinExistence type="predicted"/>
<dbReference type="PATRIC" id="fig|1262449.7.peg.4066"/>
<sequence length="66" mass="7493">MMDLSNLKGECWKNLNGEKKYLPLFTEKELKKAESIVETLEGMPIDSAKELLNKVSIAIEQLAVIR</sequence>
<evidence type="ECO:0000313" key="2">
    <source>
        <dbReference type="EMBL" id="KRU13921.1"/>
    </source>
</evidence>
<evidence type="ECO:0000313" key="1">
    <source>
        <dbReference type="EMBL" id="AJA54054.1"/>
    </source>
</evidence>
<dbReference type="KEGG" id="cpat:CLPA_c40370"/>
<organism evidence="1 4">
    <name type="scientific">Clostridium pasteurianum DSM 525 = ATCC 6013</name>
    <dbReference type="NCBI Taxonomy" id="1262449"/>
    <lineage>
        <taxon>Bacteria</taxon>
        <taxon>Bacillati</taxon>
        <taxon>Bacillota</taxon>
        <taxon>Clostridia</taxon>
        <taxon>Eubacteriales</taxon>
        <taxon>Clostridiaceae</taxon>
        <taxon>Clostridium</taxon>
    </lineage>
</organism>
<dbReference type="EMBL" id="CP009268">
    <property type="protein sequence ID" value="AJA54054.1"/>
    <property type="molecule type" value="Genomic_DNA"/>
</dbReference>
<dbReference type="RefSeq" id="WP_143756604.1">
    <property type="nucleotide sequence ID" value="NZ_ANZB01000006.1"/>
</dbReference>
<dbReference type="Proteomes" id="UP000028042">
    <property type="component" value="Unassembled WGS sequence"/>
</dbReference>
<evidence type="ECO:0000313" key="4">
    <source>
        <dbReference type="Proteomes" id="UP000030905"/>
    </source>
</evidence>